<keyword evidence="3" id="KW-1185">Reference proteome</keyword>
<gene>
    <name evidence="2" type="ORF">SAMN05661109_00845</name>
</gene>
<proteinExistence type="predicted"/>
<protein>
    <submittedName>
        <fullName evidence="2">Energy-coupling factor transport system substrate-specific component</fullName>
    </submittedName>
</protein>
<reference evidence="3" key="1">
    <citation type="submission" date="2016-10" db="EMBL/GenBank/DDBJ databases">
        <authorList>
            <person name="Varghese N."/>
            <person name="Submissions S."/>
        </authorList>
    </citation>
    <scope>NUCLEOTIDE SEQUENCE [LARGE SCALE GENOMIC DNA]</scope>
    <source>
        <strain evidence="3">DSM 20524</strain>
    </source>
</reference>
<evidence type="ECO:0000313" key="3">
    <source>
        <dbReference type="Proteomes" id="UP000198929"/>
    </source>
</evidence>
<evidence type="ECO:0000256" key="1">
    <source>
        <dbReference type="SAM" id="Phobius"/>
    </source>
</evidence>
<keyword evidence="1" id="KW-0472">Membrane</keyword>
<accession>A0A1H9RC58</accession>
<feature type="transmembrane region" description="Helical" evidence="1">
    <location>
        <begin position="175"/>
        <end position="196"/>
    </location>
</feature>
<feature type="transmembrane region" description="Helical" evidence="1">
    <location>
        <begin position="131"/>
        <end position="151"/>
    </location>
</feature>
<dbReference type="STRING" id="1121357.SAMN05661109_00845"/>
<keyword evidence="1" id="KW-1133">Transmembrane helix</keyword>
<dbReference type="Pfam" id="PF09605">
    <property type="entry name" value="Trep_Strep"/>
    <property type="match status" value="1"/>
</dbReference>
<keyword evidence="1" id="KW-0812">Transmembrane</keyword>
<dbReference type="EMBL" id="FOGQ01000002">
    <property type="protein sequence ID" value="SER70270.1"/>
    <property type="molecule type" value="Genomic_DNA"/>
</dbReference>
<feature type="transmembrane region" description="Helical" evidence="1">
    <location>
        <begin position="55"/>
        <end position="76"/>
    </location>
</feature>
<dbReference type="AlphaFoldDB" id="A0A1H9RC58"/>
<dbReference type="InterPro" id="IPR011733">
    <property type="entry name" value="CHP02185_IM"/>
</dbReference>
<dbReference type="RefSeq" id="WP_157728427.1">
    <property type="nucleotide sequence ID" value="NZ_CP047199.1"/>
</dbReference>
<feature type="transmembrane region" description="Helical" evidence="1">
    <location>
        <begin position="28"/>
        <end position="48"/>
    </location>
</feature>
<sequence>MSNTAATAGRTQEEPRVITRKDTTVRDLVTMGIFIALFLALMVTFGMLMAFLPIIMILLPLLMGILGGVIFSILLAKVQRPGSFLISSVILGLFLITMAPGAIMCYMTIIGGVLAEIIYWKFGRTSFNAMWISYAVYMVFFGLGVYVPFIWMKQAYLDLYADSEALEVARLGTEVIHPVLMIVLLIGTIFCCWLGFRWGKSLTKKQFAKAGIV</sequence>
<dbReference type="Proteomes" id="UP000198929">
    <property type="component" value="Unassembled WGS sequence"/>
</dbReference>
<feature type="transmembrane region" description="Helical" evidence="1">
    <location>
        <begin position="88"/>
        <end position="119"/>
    </location>
</feature>
<name>A0A1H9RC58_9CORY</name>
<organism evidence="2 3">
    <name type="scientific">Corynebacterium cystitidis DSM 20524</name>
    <dbReference type="NCBI Taxonomy" id="1121357"/>
    <lineage>
        <taxon>Bacteria</taxon>
        <taxon>Bacillati</taxon>
        <taxon>Actinomycetota</taxon>
        <taxon>Actinomycetes</taxon>
        <taxon>Mycobacteriales</taxon>
        <taxon>Corynebacteriaceae</taxon>
        <taxon>Corynebacterium</taxon>
    </lineage>
</organism>
<evidence type="ECO:0000313" key="2">
    <source>
        <dbReference type="EMBL" id="SER70270.1"/>
    </source>
</evidence>